<accession>A0A0B9H211</accession>
<keyword evidence="3 10" id="KW-1134">Transmembrane beta strand</keyword>
<dbReference type="InterPro" id="IPR039426">
    <property type="entry name" value="TonB-dep_rcpt-like"/>
</dbReference>
<dbReference type="SUPFAM" id="SSF56935">
    <property type="entry name" value="Porins"/>
    <property type="match status" value="1"/>
</dbReference>
<dbReference type="AlphaFoldDB" id="A0A0B9H211"/>
<dbReference type="Proteomes" id="UP000031278">
    <property type="component" value="Unassembled WGS sequence"/>
</dbReference>
<sequence>MYTSTTFIRKPLAAAVASVFISMPVYADFDFQEDQTDEQMVVTATRTETTLAKAPASIAVVTEEDILSEPSLALNDLVKDIAGVESQMDGGRAGREMISIRGLSPKFTMILVDGRKLSSSNAIFRGNDFDLSAIPKESIERVEVIRGPMSALYGSEALGGVINVITKKPTNEWNSQISGDYSYRDDDNGGEYSAGFNTSGALIDDELYMSFAVSQTARDAYSAFSGTAQDRNGNDYDRSQATTLEERDTLAVSGNVLWYINDMHDIAFDFSYTDDDRDGTIESTAGLTDSESRVKRDMQALTYNGMFDWGEAQLRYNRDAVSSVDAADIDTGVLDIDETNQQVYGHGTTYFGSHTLTFGGEWSYSELKNPESLTETGKADVHEQALFVQDQWEINDAYTLTYGTRLDFHEAYGSHWSPRAYLVNTVTDKLTLKGGVGSAFNAPTLLQTSEENIINSCKGDCQVVGNPDLDPETSVSYEVSAIYNEALWSIEAGLFRNDIKNLIDQDRDNAVGTSPDDRDIYTYKNINKAMTQGLELTGRYDVTESIQLNGAYTYLDTEDKTTGKALEDRPDHQANVRVTWYATDWVDTFLRVNYTGKALIDSGTDLHRPSFTTADLGMNYLINSDWRLRAGVRNITDEQFDEFDVTQRGYSIEPRSWYLGMTANF</sequence>
<keyword evidence="9 10" id="KW-0998">Cell outer membrane</keyword>
<feature type="signal peptide" evidence="12">
    <location>
        <begin position="1"/>
        <end position="27"/>
    </location>
</feature>
<evidence type="ECO:0000256" key="6">
    <source>
        <dbReference type="ARBA" id="ARBA00023065"/>
    </source>
</evidence>
<proteinExistence type="inferred from homology"/>
<evidence type="ECO:0000256" key="7">
    <source>
        <dbReference type="ARBA" id="ARBA00023077"/>
    </source>
</evidence>
<dbReference type="Gene3D" id="2.170.130.10">
    <property type="entry name" value="TonB-dependent receptor, plug domain"/>
    <property type="match status" value="1"/>
</dbReference>
<protein>
    <submittedName>
        <fullName evidence="15">TonB-dependent receptor</fullName>
    </submittedName>
</protein>
<dbReference type="GO" id="GO:0009279">
    <property type="term" value="C:cell outer membrane"/>
    <property type="evidence" value="ECO:0007669"/>
    <property type="project" value="UniProtKB-SubCell"/>
</dbReference>
<organism evidence="15 16">
    <name type="scientific">Photobacterium gaetbulicola</name>
    <dbReference type="NCBI Taxonomy" id="1295392"/>
    <lineage>
        <taxon>Bacteria</taxon>
        <taxon>Pseudomonadati</taxon>
        <taxon>Pseudomonadota</taxon>
        <taxon>Gammaproteobacteria</taxon>
        <taxon>Vibrionales</taxon>
        <taxon>Vibrionaceae</taxon>
        <taxon>Photobacterium</taxon>
    </lineage>
</organism>
<evidence type="ECO:0000256" key="4">
    <source>
        <dbReference type="ARBA" id="ARBA00022692"/>
    </source>
</evidence>
<dbReference type="InterPro" id="IPR000531">
    <property type="entry name" value="Beta-barrel_TonB"/>
</dbReference>
<dbReference type="InterPro" id="IPR037066">
    <property type="entry name" value="Plug_dom_sf"/>
</dbReference>
<evidence type="ECO:0000256" key="12">
    <source>
        <dbReference type="SAM" id="SignalP"/>
    </source>
</evidence>
<feature type="domain" description="TonB-dependent receptor-like beta-barrel" evidence="13">
    <location>
        <begin position="200"/>
        <end position="635"/>
    </location>
</feature>
<keyword evidence="7 11" id="KW-0798">TonB box</keyword>
<dbReference type="PROSITE" id="PS52016">
    <property type="entry name" value="TONB_DEPENDENT_REC_3"/>
    <property type="match status" value="1"/>
</dbReference>
<dbReference type="Gene3D" id="2.40.170.20">
    <property type="entry name" value="TonB-dependent receptor, beta-barrel domain"/>
    <property type="match status" value="1"/>
</dbReference>
<reference evidence="15 16" key="1">
    <citation type="submission" date="2014-12" db="EMBL/GenBank/DDBJ databases">
        <title>Genome sequencing of Photobacterium gaetbulicola AD005a.</title>
        <authorList>
            <person name="Adrian T.G.S."/>
            <person name="Chan K.G."/>
        </authorList>
    </citation>
    <scope>NUCLEOTIDE SEQUENCE [LARGE SCALE GENOMIC DNA]</scope>
    <source>
        <strain evidence="15 16">AD005a</strain>
    </source>
</reference>
<evidence type="ECO:0000259" key="14">
    <source>
        <dbReference type="Pfam" id="PF07715"/>
    </source>
</evidence>
<evidence type="ECO:0000313" key="16">
    <source>
        <dbReference type="Proteomes" id="UP000031278"/>
    </source>
</evidence>
<comment type="similarity">
    <text evidence="10 11">Belongs to the TonB-dependent receptor family.</text>
</comment>
<dbReference type="InterPro" id="IPR036942">
    <property type="entry name" value="Beta-barrel_TonB_sf"/>
</dbReference>
<comment type="subcellular location">
    <subcellularLocation>
        <location evidence="1 10">Cell outer membrane</location>
        <topology evidence="1 10">Multi-pass membrane protein</topology>
    </subcellularLocation>
</comment>
<dbReference type="EMBL" id="JWLZ01000169">
    <property type="protein sequence ID" value="KHT62852.1"/>
    <property type="molecule type" value="Genomic_DNA"/>
</dbReference>
<dbReference type="CDD" id="cd01347">
    <property type="entry name" value="ligand_gated_channel"/>
    <property type="match status" value="1"/>
</dbReference>
<dbReference type="RefSeq" id="WP_039463873.1">
    <property type="nucleotide sequence ID" value="NZ_JWLZ01000169.1"/>
</dbReference>
<evidence type="ECO:0000256" key="11">
    <source>
        <dbReference type="RuleBase" id="RU003357"/>
    </source>
</evidence>
<keyword evidence="5 12" id="KW-0732">Signal</keyword>
<evidence type="ECO:0000313" key="15">
    <source>
        <dbReference type="EMBL" id="KHT62852.1"/>
    </source>
</evidence>
<dbReference type="PANTHER" id="PTHR30069">
    <property type="entry name" value="TONB-DEPENDENT OUTER MEMBRANE RECEPTOR"/>
    <property type="match status" value="1"/>
</dbReference>
<keyword evidence="15" id="KW-0675">Receptor</keyword>
<feature type="domain" description="TonB-dependent receptor plug" evidence="14">
    <location>
        <begin position="52"/>
        <end position="161"/>
    </location>
</feature>
<gene>
    <name evidence="15" type="ORF">RJ45_15265</name>
</gene>
<keyword evidence="2 10" id="KW-0813">Transport</keyword>
<keyword evidence="4 10" id="KW-0812">Transmembrane</keyword>
<dbReference type="InterPro" id="IPR012910">
    <property type="entry name" value="Plug_dom"/>
</dbReference>
<keyword evidence="8 10" id="KW-0472">Membrane</keyword>
<keyword evidence="6" id="KW-0406">Ion transport</keyword>
<evidence type="ECO:0000256" key="3">
    <source>
        <dbReference type="ARBA" id="ARBA00022452"/>
    </source>
</evidence>
<evidence type="ECO:0000256" key="2">
    <source>
        <dbReference type="ARBA" id="ARBA00022448"/>
    </source>
</evidence>
<dbReference type="GO" id="GO:0044718">
    <property type="term" value="P:siderophore transmembrane transport"/>
    <property type="evidence" value="ECO:0007669"/>
    <property type="project" value="TreeGrafter"/>
</dbReference>
<name>A0A0B9H211_9GAMM</name>
<evidence type="ECO:0000256" key="9">
    <source>
        <dbReference type="ARBA" id="ARBA00023237"/>
    </source>
</evidence>
<dbReference type="Pfam" id="PF07715">
    <property type="entry name" value="Plug"/>
    <property type="match status" value="1"/>
</dbReference>
<evidence type="ECO:0000256" key="1">
    <source>
        <dbReference type="ARBA" id="ARBA00004571"/>
    </source>
</evidence>
<evidence type="ECO:0000256" key="5">
    <source>
        <dbReference type="ARBA" id="ARBA00022729"/>
    </source>
</evidence>
<comment type="caution">
    <text evidence="15">The sequence shown here is derived from an EMBL/GenBank/DDBJ whole genome shotgun (WGS) entry which is preliminary data.</text>
</comment>
<dbReference type="Pfam" id="PF00593">
    <property type="entry name" value="TonB_dep_Rec_b-barrel"/>
    <property type="match status" value="1"/>
</dbReference>
<dbReference type="GO" id="GO:0015344">
    <property type="term" value="F:siderophore uptake transmembrane transporter activity"/>
    <property type="evidence" value="ECO:0007669"/>
    <property type="project" value="TreeGrafter"/>
</dbReference>
<feature type="chain" id="PRO_5002146640" evidence="12">
    <location>
        <begin position="28"/>
        <end position="665"/>
    </location>
</feature>
<evidence type="ECO:0000259" key="13">
    <source>
        <dbReference type="Pfam" id="PF00593"/>
    </source>
</evidence>
<dbReference type="PANTHER" id="PTHR30069:SF53">
    <property type="entry name" value="COLICIN I RECEPTOR-RELATED"/>
    <property type="match status" value="1"/>
</dbReference>
<evidence type="ECO:0000256" key="8">
    <source>
        <dbReference type="ARBA" id="ARBA00023136"/>
    </source>
</evidence>
<evidence type="ECO:0000256" key="10">
    <source>
        <dbReference type="PROSITE-ProRule" id="PRU01360"/>
    </source>
</evidence>